<proteinExistence type="predicted"/>
<evidence type="ECO:0000313" key="1">
    <source>
        <dbReference type="EMBL" id="MQA23229.1"/>
    </source>
</evidence>
<name>A0A843SG07_9BURK</name>
<dbReference type="Pfam" id="PF08780">
    <property type="entry name" value="NTase_sub_bind"/>
    <property type="match status" value="1"/>
</dbReference>
<evidence type="ECO:0000313" key="2">
    <source>
        <dbReference type="Proteomes" id="UP000444318"/>
    </source>
</evidence>
<organism evidence="1 2">
    <name type="scientific">Rugamonas rivuli</name>
    <dbReference type="NCBI Taxonomy" id="2743358"/>
    <lineage>
        <taxon>Bacteria</taxon>
        <taxon>Pseudomonadati</taxon>
        <taxon>Pseudomonadota</taxon>
        <taxon>Betaproteobacteria</taxon>
        <taxon>Burkholderiales</taxon>
        <taxon>Oxalobacteraceae</taxon>
        <taxon>Telluria group</taxon>
        <taxon>Rugamonas</taxon>
    </lineage>
</organism>
<dbReference type="RefSeq" id="WP_152809032.1">
    <property type="nucleotide sequence ID" value="NZ_WHUF01000009.1"/>
</dbReference>
<reference evidence="1 2" key="1">
    <citation type="submission" date="2019-10" db="EMBL/GenBank/DDBJ databases">
        <title>Two novel species isolated from a subtropical stream in China.</title>
        <authorList>
            <person name="Lu H."/>
        </authorList>
    </citation>
    <scope>NUCLEOTIDE SEQUENCE [LARGE SCALE GENOMIC DNA]</scope>
    <source>
        <strain evidence="1 2">FT103W</strain>
    </source>
</reference>
<dbReference type="AlphaFoldDB" id="A0A843SG07"/>
<dbReference type="SUPFAM" id="SSF81593">
    <property type="entry name" value="Nucleotidyltransferase substrate binding subunit/domain"/>
    <property type="match status" value="1"/>
</dbReference>
<protein>
    <submittedName>
        <fullName evidence="1">DUF86 domain-containing protein</fullName>
    </submittedName>
</protein>
<dbReference type="Gene3D" id="1.20.120.330">
    <property type="entry name" value="Nucleotidyltransferases domain 2"/>
    <property type="match status" value="1"/>
</dbReference>
<dbReference type="Proteomes" id="UP000444318">
    <property type="component" value="Unassembled WGS sequence"/>
</dbReference>
<accession>A0A843SG07</accession>
<comment type="caution">
    <text evidence="1">The sequence shown here is derived from an EMBL/GenBank/DDBJ whole genome shotgun (WGS) entry which is preliminary data.</text>
</comment>
<dbReference type="EMBL" id="WHUF01000009">
    <property type="protein sequence ID" value="MQA23229.1"/>
    <property type="molecule type" value="Genomic_DNA"/>
</dbReference>
<sequence>MNKRLVERSNDFLSAVRRLEEALAQPENSFLRDATIQRFEFTYELAWKAIKLWLETKDIVVLNAKDTLQAALDQGVLADGNGWSQLHRMRNLTSHTYDEAQAIVIYRFIKDEGVQLFAQLAETVRAWTS</sequence>
<dbReference type="InterPro" id="IPR010235">
    <property type="entry name" value="HepT"/>
</dbReference>
<gene>
    <name evidence="1" type="ORF">GEV01_27270</name>
</gene>
<dbReference type="NCBIfam" id="TIGR01987">
    <property type="entry name" value="HI0074"/>
    <property type="match status" value="1"/>
</dbReference>
<keyword evidence="2" id="KW-1185">Reference proteome</keyword>